<comment type="caution">
    <text evidence="2">The sequence shown here is derived from an EMBL/GenBank/DDBJ whole genome shotgun (WGS) entry which is preliminary data.</text>
</comment>
<evidence type="ECO:0000256" key="1">
    <source>
        <dbReference type="SAM" id="Phobius"/>
    </source>
</evidence>
<sequence length="55" mass="6174">MSLMNVLLQLCLSDWNHGAPNIIVQYMPASLFGFEGLLVLIELTKNVNRIKVCGR</sequence>
<keyword evidence="1" id="KW-0812">Transmembrane</keyword>
<organism evidence="2 3">
    <name type="scientific">Pseudomonas folii</name>
    <dbReference type="NCBI Taxonomy" id="2762593"/>
    <lineage>
        <taxon>Bacteria</taxon>
        <taxon>Pseudomonadati</taxon>
        <taxon>Pseudomonadota</taxon>
        <taxon>Gammaproteobacteria</taxon>
        <taxon>Pseudomonadales</taxon>
        <taxon>Pseudomonadaceae</taxon>
        <taxon>Pseudomonas</taxon>
    </lineage>
</organism>
<gene>
    <name evidence="2" type="ORF">H8S59_15760</name>
</gene>
<protein>
    <submittedName>
        <fullName evidence="2">Uncharacterized protein</fullName>
    </submittedName>
</protein>
<reference evidence="2 3" key="1">
    <citation type="submission" date="2020-08" db="EMBL/GenBank/DDBJ databases">
        <title>Putative novel bacterial strains isolated from necrotic wheat leaf tissues caused by Xanthomonas translucens.</title>
        <authorList>
            <person name="Tambong J.T."/>
        </authorList>
    </citation>
    <scope>NUCLEOTIDE SEQUENCE [LARGE SCALE GENOMIC DNA]</scope>
    <source>
        <strain evidence="2 3">DOAB 1069</strain>
    </source>
</reference>
<keyword evidence="1" id="KW-1133">Transmembrane helix</keyword>
<proteinExistence type="predicted"/>
<evidence type="ECO:0000313" key="3">
    <source>
        <dbReference type="Proteomes" id="UP000651852"/>
    </source>
</evidence>
<keyword evidence="1" id="KW-0472">Membrane</keyword>
<keyword evidence="3" id="KW-1185">Reference proteome</keyword>
<evidence type="ECO:0000313" key="2">
    <source>
        <dbReference type="EMBL" id="MBC3951222.1"/>
    </source>
</evidence>
<feature type="transmembrane region" description="Helical" evidence="1">
    <location>
        <begin position="22"/>
        <end position="41"/>
    </location>
</feature>
<accession>A0ABR7B204</accession>
<dbReference type="RefSeq" id="WP_187522027.1">
    <property type="nucleotide sequence ID" value="NZ_JACONW010000073.1"/>
</dbReference>
<name>A0ABR7B204_9PSED</name>
<dbReference type="EMBL" id="JACONW010000073">
    <property type="protein sequence ID" value="MBC3951222.1"/>
    <property type="molecule type" value="Genomic_DNA"/>
</dbReference>
<dbReference type="Proteomes" id="UP000651852">
    <property type="component" value="Unassembled WGS sequence"/>
</dbReference>